<sequence>MPNPSLRKSVIEQLKERDEVDEGNAHMGVDTDELENFLHDAIREDPDYKTLEELEHQGYLLPRDHYKRLNKDSDVAIINDYLQDKTEVDFRSRIRMSKRGLMASGPAQRSVIFQMIVALSRFGIYDNGATNTATGEHSGIGHGSVDNYVEHFIVAVLKLKDK</sequence>
<protein>
    <submittedName>
        <fullName evidence="1">Uncharacterized protein</fullName>
    </submittedName>
</protein>
<proteinExistence type="predicted"/>
<accession>A0A168GNH5</accession>
<evidence type="ECO:0000313" key="2">
    <source>
        <dbReference type="Proteomes" id="UP000077051"/>
    </source>
</evidence>
<keyword evidence="2" id="KW-1185">Reference proteome</keyword>
<organism evidence="1 2">
    <name type="scientific">Mucor lusitanicus CBS 277.49</name>
    <dbReference type="NCBI Taxonomy" id="747725"/>
    <lineage>
        <taxon>Eukaryota</taxon>
        <taxon>Fungi</taxon>
        <taxon>Fungi incertae sedis</taxon>
        <taxon>Mucoromycota</taxon>
        <taxon>Mucoromycotina</taxon>
        <taxon>Mucoromycetes</taxon>
        <taxon>Mucorales</taxon>
        <taxon>Mucorineae</taxon>
        <taxon>Mucoraceae</taxon>
        <taxon>Mucor</taxon>
    </lineage>
</organism>
<dbReference type="VEuPathDB" id="FungiDB:MUCCIDRAFT_115949"/>
<evidence type="ECO:0000313" key="1">
    <source>
        <dbReference type="EMBL" id="OAC97872.1"/>
    </source>
</evidence>
<dbReference type="Proteomes" id="UP000077051">
    <property type="component" value="Unassembled WGS sequence"/>
</dbReference>
<dbReference type="EMBL" id="AMYB01000012">
    <property type="protein sequence ID" value="OAC97872.1"/>
    <property type="molecule type" value="Genomic_DNA"/>
</dbReference>
<gene>
    <name evidence="1" type="ORF">MUCCIDRAFT_115949</name>
</gene>
<name>A0A168GNH5_MUCCL</name>
<reference evidence="1 2" key="1">
    <citation type="submission" date="2015-06" db="EMBL/GenBank/DDBJ databases">
        <title>Expansion of signal transduction pathways in fungi by whole-genome duplication.</title>
        <authorList>
            <consortium name="DOE Joint Genome Institute"/>
            <person name="Corrochano L.M."/>
            <person name="Kuo A."/>
            <person name="Marcet-Houben M."/>
            <person name="Polaino S."/>
            <person name="Salamov A."/>
            <person name="Villalobos J.M."/>
            <person name="Alvarez M.I."/>
            <person name="Avalos J."/>
            <person name="Benito E.P."/>
            <person name="Benoit I."/>
            <person name="Burger G."/>
            <person name="Camino L.P."/>
            <person name="Canovas D."/>
            <person name="Cerda-Olmedo E."/>
            <person name="Cheng J.-F."/>
            <person name="Dominguez A."/>
            <person name="Elias M."/>
            <person name="Eslava A.P."/>
            <person name="Glaser F."/>
            <person name="Grimwood J."/>
            <person name="Gutierrez G."/>
            <person name="Heitman J."/>
            <person name="Henrissat B."/>
            <person name="Iturriaga E.A."/>
            <person name="Lang B.F."/>
            <person name="Lavin J.L."/>
            <person name="Lee S."/>
            <person name="Li W."/>
            <person name="Lindquist E."/>
            <person name="Lopez-Garcia S."/>
            <person name="Luque E.M."/>
            <person name="Marcos A.T."/>
            <person name="Martin J."/>
            <person name="Mccluskey K."/>
            <person name="Medina H.R."/>
            <person name="Miralles-Duran A."/>
            <person name="Miyazaki A."/>
            <person name="Munoz-Torres E."/>
            <person name="Oguiza J.A."/>
            <person name="Ohm R."/>
            <person name="Olmedo M."/>
            <person name="Orejas M."/>
            <person name="Ortiz-Castellanos L."/>
            <person name="Pisabarro A.G."/>
            <person name="Rodriguez-Romero J."/>
            <person name="Ruiz-Herrera J."/>
            <person name="Ruiz-Vazquez R."/>
            <person name="Sanz C."/>
            <person name="Schackwitz W."/>
            <person name="Schmutz J."/>
            <person name="Shahriari M."/>
            <person name="Shelest E."/>
            <person name="Silva-Franco F."/>
            <person name="Soanes D."/>
            <person name="Syed K."/>
            <person name="Tagua V.G."/>
            <person name="Talbot N.J."/>
            <person name="Thon M."/>
            <person name="De Vries R.P."/>
            <person name="Wiebenga A."/>
            <person name="Yadav J.S."/>
            <person name="Braun E.L."/>
            <person name="Baker S."/>
            <person name="Garre V."/>
            <person name="Horwitz B."/>
            <person name="Torres-Martinez S."/>
            <person name="Idnurm A."/>
            <person name="Herrera-Estrella A."/>
            <person name="Gabaldon T."/>
            <person name="Grigoriev I.V."/>
        </authorList>
    </citation>
    <scope>NUCLEOTIDE SEQUENCE [LARGE SCALE GENOMIC DNA]</scope>
    <source>
        <strain evidence="1 2">CBS 277.49</strain>
    </source>
</reference>
<dbReference type="OrthoDB" id="2298767at2759"/>
<dbReference type="STRING" id="747725.A0A168GNH5"/>
<dbReference type="AlphaFoldDB" id="A0A168GNH5"/>
<comment type="caution">
    <text evidence="1">The sequence shown here is derived from an EMBL/GenBank/DDBJ whole genome shotgun (WGS) entry which is preliminary data.</text>
</comment>